<organism evidence="1 2">
    <name type="scientific">Acinetobacter towneri</name>
    <dbReference type="NCBI Taxonomy" id="202956"/>
    <lineage>
        <taxon>Bacteria</taxon>
        <taxon>Pseudomonadati</taxon>
        <taxon>Pseudomonadota</taxon>
        <taxon>Gammaproteobacteria</taxon>
        <taxon>Moraxellales</taxon>
        <taxon>Moraxellaceae</taxon>
        <taxon>Acinetobacter</taxon>
    </lineage>
</organism>
<protein>
    <recommendedName>
        <fullName evidence="3">Uracil-DNA glycosylase-like domain-containing protein</fullName>
    </recommendedName>
</protein>
<dbReference type="RefSeq" id="WP_070152930.1">
    <property type="nucleotide sequence ID" value="NZ_CP114601.1"/>
</dbReference>
<dbReference type="Proteomes" id="UP000186931">
    <property type="component" value="Unassembled WGS sequence"/>
</dbReference>
<dbReference type="AlphaFoldDB" id="A0A1E8E4P8"/>
<name>A0A1E8E4P8_9GAMM</name>
<evidence type="ECO:0000313" key="1">
    <source>
        <dbReference type="EMBL" id="OFE44388.1"/>
    </source>
</evidence>
<evidence type="ECO:0000313" key="2">
    <source>
        <dbReference type="Proteomes" id="UP000186931"/>
    </source>
</evidence>
<proteinExistence type="predicted"/>
<dbReference type="STRING" id="202956.BJN41_07575"/>
<accession>A0A1E8E4P8</accession>
<comment type="caution">
    <text evidence="1">The sequence shown here is derived from an EMBL/GenBank/DDBJ whole genome shotgun (WGS) entry which is preliminary data.</text>
</comment>
<sequence length="251" mass="29558">MINFESKLEVLSSKLKNLSESEKECLQDLSFPFIPNFDEDFNSSQNRILLVGQETKGWQGKLNKFLEPELDIKGIIQKSKNRHIELYTGTAGQSSFLQFMKLIKTNNNNEYVQWLNFYLFDYKKKSFNEFSKITAYKNVYEELRRMSIQNLADQILELKPKVIFFVGQYHNNFPKLEESLNLSSNEKIILKKSINKLTIKIWNNEILVFRTPHPAHFSSVSQEARKAALCYLRLFNKSENILEFKDKLFSI</sequence>
<dbReference type="EMBL" id="MKQS01000003">
    <property type="protein sequence ID" value="OFE44388.1"/>
    <property type="molecule type" value="Genomic_DNA"/>
</dbReference>
<reference evidence="1 2" key="1">
    <citation type="submission" date="2016-10" db="EMBL/GenBank/DDBJ databases">
        <title>Genome of airborne Acinetobacter sp. 5-2Ac02 in the hospital environment: Species near to Acinetobacter towneri.</title>
        <authorList>
            <person name="Barbosa B."/>
            <person name="Fernandez-Garcia L."/>
            <person name="Gato E."/>
            <person name="Leao R."/>
            <person name="Albano R."/>
            <person name="Fernandez B."/>
            <person name="Fernandez-Cuenca F."/>
            <person name="Marques E."/>
            <person name="Tomas M."/>
        </authorList>
    </citation>
    <scope>NUCLEOTIDE SEQUENCE [LARGE SCALE GENOMIC DNA]</scope>
    <source>
        <strain evidence="1 2">5-2Ac02</strain>
    </source>
</reference>
<gene>
    <name evidence="1" type="ORF">BJN41_07575</name>
</gene>
<evidence type="ECO:0008006" key="3">
    <source>
        <dbReference type="Google" id="ProtNLM"/>
    </source>
</evidence>